<dbReference type="Proteomes" id="UP000789702">
    <property type="component" value="Unassembled WGS sequence"/>
</dbReference>
<name>A0ACA9PA24_9GLOM</name>
<comment type="caution">
    <text evidence="1">The sequence shown here is derived from an EMBL/GenBank/DDBJ whole genome shotgun (WGS) entry which is preliminary data.</text>
</comment>
<feature type="non-terminal residue" evidence="1">
    <location>
        <position position="1"/>
    </location>
</feature>
<evidence type="ECO:0000313" key="2">
    <source>
        <dbReference type="Proteomes" id="UP000789702"/>
    </source>
</evidence>
<reference evidence="1" key="1">
    <citation type="submission" date="2021-06" db="EMBL/GenBank/DDBJ databases">
        <authorList>
            <person name="Kallberg Y."/>
            <person name="Tangrot J."/>
            <person name="Rosling A."/>
        </authorList>
    </citation>
    <scope>NUCLEOTIDE SEQUENCE</scope>
    <source>
        <strain evidence="1">IL203A</strain>
    </source>
</reference>
<evidence type="ECO:0000313" key="1">
    <source>
        <dbReference type="EMBL" id="CAG8697635.1"/>
    </source>
</evidence>
<dbReference type="EMBL" id="CAJVPU010025835">
    <property type="protein sequence ID" value="CAG8697635.1"/>
    <property type="molecule type" value="Genomic_DNA"/>
</dbReference>
<proteinExistence type="predicted"/>
<protein>
    <submittedName>
        <fullName evidence="1">10602_t:CDS:1</fullName>
    </submittedName>
</protein>
<sequence length="42" mass="4603">VGNNPGKLKICESHFNLDQASDFYLTGSKQNTDPTSAIISYK</sequence>
<organism evidence="1 2">
    <name type="scientific">Dentiscutata heterogama</name>
    <dbReference type="NCBI Taxonomy" id="1316150"/>
    <lineage>
        <taxon>Eukaryota</taxon>
        <taxon>Fungi</taxon>
        <taxon>Fungi incertae sedis</taxon>
        <taxon>Mucoromycota</taxon>
        <taxon>Glomeromycotina</taxon>
        <taxon>Glomeromycetes</taxon>
        <taxon>Diversisporales</taxon>
        <taxon>Gigasporaceae</taxon>
        <taxon>Dentiscutata</taxon>
    </lineage>
</organism>
<keyword evidence="2" id="KW-1185">Reference proteome</keyword>
<accession>A0ACA9PA24</accession>
<gene>
    <name evidence="1" type="ORF">DHETER_LOCUS11590</name>
</gene>